<accession>A0A9P7B593</accession>
<dbReference type="SUPFAM" id="SSF52047">
    <property type="entry name" value="RNI-like"/>
    <property type="match status" value="1"/>
</dbReference>
<feature type="compositionally biased region" description="Polar residues" evidence="1">
    <location>
        <begin position="525"/>
        <end position="540"/>
    </location>
</feature>
<organism evidence="2 3">
    <name type="scientific">Rhodotorula mucilaginosa</name>
    <name type="common">Yeast</name>
    <name type="synonym">Rhodotorula rubra</name>
    <dbReference type="NCBI Taxonomy" id="5537"/>
    <lineage>
        <taxon>Eukaryota</taxon>
        <taxon>Fungi</taxon>
        <taxon>Dikarya</taxon>
        <taxon>Basidiomycota</taxon>
        <taxon>Pucciniomycotina</taxon>
        <taxon>Microbotryomycetes</taxon>
        <taxon>Sporidiobolales</taxon>
        <taxon>Sporidiobolaceae</taxon>
        <taxon>Rhodotorula</taxon>
    </lineage>
</organism>
<evidence type="ECO:0000256" key="1">
    <source>
        <dbReference type="SAM" id="MobiDB-lite"/>
    </source>
</evidence>
<name>A0A9P7B593_RHOMI</name>
<feature type="region of interest" description="Disordered" evidence="1">
    <location>
        <begin position="502"/>
        <end position="540"/>
    </location>
</feature>
<dbReference type="InterPro" id="IPR032675">
    <property type="entry name" value="LRR_dom_sf"/>
</dbReference>
<dbReference type="Proteomes" id="UP000777482">
    <property type="component" value="Unassembled WGS sequence"/>
</dbReference>
<dbReference type="AlphaFoldDB" id="A0A9P7B593"/>
<dbReference type="OrthoDB" id="2526690at2759"/>
<reference evidence="2 3" key="1">
    <citation type="submission" date="2020-11" db="EMBL/GenBank/DDBJ databases">
        <title>Kefir isolates.</title>
        <authorList>
            <person name="Marcisauskas S."/>
            <person name="Kim Y."/>
            <person name="Blasche S."/>
        </authorList>
    </citation>
    <scope>NUCLEOTIDE SEQUENCE [LARGE SCALE GENOMIC DNA]</scope>
    <source>
        <strain evidence="2 3">KR</strain>
    </source>
</reference>
<protein>
    <submittedName>
        <fullName evidence="2">Uncharacterized protein</fullName>
    </submittedName>
</protein>
<gene>
    <name evidence="2" type="ORF">C6P46_005163</name>
</gene>
<sequence length="540" mass="58838">MAALAPTYSREETDELLALYDPHLFTPRHVRRQSNKPSPVQTGSTSLAATDALFGKEQSFHRRTASIASSVRSYFADRVAAAAGTPRQITVVGQTPPPSTSRPGSIRSFASRGTTQQLAPLLCLPSELLLHILDFAFPTEPHSRWTSSERNHLLRTLSLVHPVLRGWAQQELFGGAPVYLTTDLAIERLGKLTSALPGTRGHALASRITHVRVYGRHDTGDGGKALAKVVQQLPRLEQLHLEDFDGLELRQFAIHRPLRKLSVTRCGFRSRFRLVASARPSHLESLSLTRCTGHHDSFSGFSLPYLQDLTIWNLSLPPPSPLATLEGSEAFRLLAHEVAARLRSAVVDEQHFHYLFPIALSDGGQVSGSQLETLTLVRLGHLPTILDQLRFRAPASSVRVQSIKKLHLVPPPSFVPGATSPERASAHFQSLVAPFLSTSHASAGQDECPAALKGVETIVLDWRYGAWLALGPSKSEESTKLAEFVAKCERAGIRVVVQEAPEPSTGGEDFYGPIMGARRGAGITRSPTSDPISLARTRSG</sequence>
<evidence type="ECO:0000313" key="3">
    <source>
        <dbReference type="Proteomes" id="UP000777482"/>
    </source>
</evidence>
<dbReference type="EMBL" id="PUHQ01000054">
    <property type="protein sequence ID" value="KAG0659388.1"/>
    <property type="molecule type" value="Genomic_DNA"/>
</dbReference>
<proteinExistence type="predicted"/>
<comment type="caution">
    <text evidence="2">The sequence shown here is derived from an EMBL/GenBank/DDBJ whole genome shotgun (WGS) entry which is preliminary data.</text>
</comment>
<dbReference type="Gene3D" id="3.80.10.10">
    <property type="entry name" value="Ribonuclease Inhibitor"/>
    <property type="match status" value="1"/>
</dbReference>
<evidence type="ECO:0000313" key="2">
    <source>
        <dbReference type="EMBL" id="KAG0659388.1"/>
    </source>
</evidence>
<keyword evidence="3" id="KW-1185">Reference proteome</keyword>